<dbReference type="OrthoDB" id="5572844at2759"/>
<dbReference type="EMBL" id="KN847318">
    <property type="protein sequence ID" value="KIW58933.1"/>
    <property type="molecule type" value="Genomic_DNA"/>
</dbReference>
<sequence>MVQPTYTGFVETRDDAMILIMACLRGDLKLVHKRPSWKERPSLLHSGHIYIYEETATGIRRWMDGGLWTPTRVMREFVIYGERADRNRLYPERKDPSLRAQPHQGFEVVNDKGVSETISPGWEARLYGSLRRSFNIKSNGLIRKSISIKEDVNPRTPRLSVPIWHLVSYYRPVDVVQGRLRTPSMDESLTPQPLTLSLPPMRQYRNISDSQVTEPDSQPDTPAPPTEFRQSYDPHTGSLRWDPIPPPVPFGWHRYPVVPVRIQ</sequence>
<comment type="similarity">
    <text evidence="1">Belongs to the MIT1/WOR1 family.</text>
</comment>
<protein>
    <recommendedName>
        <fullName evidence="5">Gti1/Pac2 family protein</fullName>
    </recommendedName>
</protein>
<dbReference type="GeneID" id="25325333"/>
<name>A0A0D2ET81_9EURO</name>
<evidence type="ECO:0000313" key="3">
    <source>
        <dbReference type="EMBL" id="KIW58933.1"/>
    </source>
</evidence>
<dbReference type="RefSeq" id="XP_013319517.1">
    <property type="nucleotide sequence ID" value="XM_013464063.1"/>
</dbReference>
<dbReference type="Pfam" id="PF09729">
    <property type="entry name" value="Gti1_Pac2"/>
    <property type="match status" value="1"/>
</dbReference>
<feature type="compositionally biased region" description="Polar residues" evidence="2">
    <location>
        <begin position="209"/>
        <end position="220"/>
    </location>
</feature>
<feature type="region of interest" description="Disordered" evidence="2">
    <location>
        <begin position="209"/>
        <end position="240"/>
    </location>
</feature>
<dbReference type="GO" id="GO:0003677">
    <property type="term" value="F:DNA binding"/>
    <property type="evidence" value="ECO:0007669"/>
    <property type="project" value="TreeGrafter"/>
</dbReference>
<dbReference type="Proteomes" id="UP000054342">
    <property type="component" value="Unassembled WGS sequence"/>
</dbReference>
<evidence type="ECO:0000313" key="4">
    <source>
        <dbReference type="Proteomes" id="UP000054342"/>
    </source>
</evidence>
<evidence type="ECO:0008006" key="5">
    <source>
        <dbReference type="Google" id="ProtNLM"/>
    </source>
</evidence>
<keyword evidence="4" id="KW-1185">Reference proteome</keyword>
<evidence type="ECO:0000256" key="1">
    <source>
        <dbReference type="ARBA" id="ARBA00008359"/>
    </source>
</evidence>
<dbReference type="HOGENOM" id="CLU_1057808_0_0_1"/>
<accession>A0A0D2ET81</accession>
<proteinExistence type="inferred from homology"/>
<dbReference type="AlphaFoldDB" id="A0A0D2ET81"/>
<evidence type="ECO:0000256" key="2">
    <source>
        <dbReference type="SAM" id="MobiDB-lite"/>
    </source>
</evidence>
<organism evidence="3 4">
    <name type="scientific">Exophiala xenobiotica</name>
    <dbReference type="NCBI Taxonomy" id="348802"/>
    <lineage>
        <taxon>Eukaryota</taxon>
        <taxon>Fungi</taxon>
        <taxon>Dikarya</taxon>
        <taxon>Ascomycota</taxon>
        <taxon>Pezizomycotina</taxon>
        <taxon>Eurotiomycetes</taxon>
        <taxon>Chaetothyriomycetidae</taxon>
        <taxon>Chaetothyriales</taxon>
        <taxon>Herpotrichiellaceae</taxon>
        <taxon>Exophiala</taxon>
    </lineage>
</organism>
<gene>
    <name evidence="3" type="ORF">PV05_03425</name>
</gene>
<dbReference type="InterPro" id="IPR018608">
    <property type="entry name" value="Gti1/Pac2"/>
</dbReference>
<reference evidence="3 4" key="1">
    <citation type="submission" date="2015-01" db="EMBL/GenBank/DDBJ databases">
        <title>The Genome Sequence of Exophiala xenobiotica CBS118157.</title>
        <authorList>
            <consortium name="The Broad Institute Genomics Platform"/>
            <person name="Cuomo C."/>
            <person name="de Hoog S."/>
            <person name="Gorbushina A."/>
            <person name="Stielow B."/>
            <person name="Teixiera M."/>
            <person name="Abouelleil A."/>
            <person name="Chapman S.B."/>
            <person name="Priest M."/>
            <person name="Young S.K."/>
            <person name="Wortman J."/>
            <person name="Nusbaum C."/>
            <person name="Birren B."/>
        </authorList>
    </citation>
    <scope>NUCLEOTIDE SEQUENCE [LARGE SCALE GENOMIC DNA]</scope>
    <source>
        <strain evidence="3 4">CBS 118157</strain>
    </source>
</reference>
<dbReference type="PANTHER" id="PTHR28027">
    <property type="entry name" value="TRANSCRIPTIONAL REGULATOR MIT1"/>
    <property type="match status" value="1"/>
</dbReference>
<dbReference type="PANTHER" id="PTHR28027:SF2">
    <property type="entry name" value="TRANSCRIPTIONAL REGULATOR MIT1"/>
    <property type="match status" value="1"/>
</dbReference>